<evidence type="ECO:0000259" key="4">
    <source>
        <dbReference type="Pfam" id="PF00675"/>
    </source>
</evidence>
<gene>
    <name evidence="6" type="ORF">ACFO3Q_04485</name>
</gene>
<dbReference type="InterPro" id="IPR007863">
    <property type="entry name" value="Peptidase_M16_C"/>
</dbReference>
<comment type="similarity">
    <text evidence="1">Belongs to the peptidase M16 family.</text>
</comment>
<dbReference type="PANTHER" id="PTHR11851">
    <property type="entry name" value="METALLOPROTEASE"/>
    <property type="match status" value="1"/>
</dbReference>
<dbReference type="PANTHER" id="PTHR11851:SF49">
    <property type="entry name" value="MITOCHONDRIAL-PROCESSING PEPTIDASE SUBUNIT ALPHA"/>
    <property type="match status" value="1"/>
</dbReference>
<accession>A0ABV9NGC0</accession>
<name>A0ABV9NGC0_9GAMM</name>
<dbReference type="Pfam" id="PF00675">
    <property type="entry name" value="Peptidase_M16"/>
    <property type="match status" value="2"/>
</dbReference>
<feature type="domain" description="Peptidase M16 N-terminal" evidence="4">
    <location>
        <begin position="516"/>
        <end position="639"/>
    </location>
</feature>
<feature type="domain" description="Peptidase M16 N-terminal" evidence="4">
    <location>
        <begin position="43"/>
        <end position="178"/>
    </location>
</feature>
<feature type="domain" description="Peptidase M16 C-terminal" evidence="5">
    <location>
        <begin position="201"/>
        <end position="375"/>
    </location>
</feature>
<dbReference type="Gene3D" id="3.30.830.10">
    <property type="entry name" value="Metalloenzyme, LuxS/M16 peptidase-like"/>
    <property type="match status" value="4"/>
</dbReference>
<dbReference type="InterPro" id="IPR050361">
    <property type="entry name" value="MPP/UQCRC_Complex"/>
</dbReference>
<sequence>MKLFPRAPRTGALALALGALLGSAQAAEVDIAYDAFTLPNGLRVIVHTDRKAPIVAVNVWYHVGAKNEYAGKTGFAHLFEHLMFQGSENYRGEFFEPFELVGATNQNGTTNADRTNYFQNVPTTAVDLALWMESDRMGHFVGAIDQALLDEQRGVVQNEKRQGENQPYGRVWETLARARYPAGHPYSWTTIGSMADLDAASLDDVRNWFHTWYGPNNAVLVLAGDIDTDTARAKVERYFGDIPAGPSMAQPPVDVARRDASTRETMTDRVAQPRIYRVWNTAQYGEPDVARLQLFARVLGGGAASRLDRRLVHELKLADGVSASASAGELAGTFMVYADVKQGVEPERVEAVIEEELQRLLADGPTEDELAQARTVYEAAFVRGVERIGGFGGKADRLAECAVFTGDPGCFRAVQATIRSATAEEVRATARAWLDGGDHTLVVVPGERPPAPVDGSTADDPAMPRGPDGVPPPDPRYRTIATDVDRSKGPPVTDAFPDLRFPELERATLSNGIPVILARRHDVPVVQVSAEFAGGYAADAGRKLGTASFTMAMMDEGAGELGALDFAARAESLGASIGSGAALDGANVYLSALKERLDESMALFADVVRRPRFDDSEIERVRATWIAGIAQEKTRPNSVAMRLLPPLLYGDGHPYAIPFTGSGHEDSIRALERDDLVAFHRDTVRPDNATLIVVGDTTREEILPLLEKHFADWRAEGDGHVRVDVPQVGAPPAPRVFLVDQPGAIQATILVGQLVPSTMDPQALDFDIANGVLGGQFSSRLNMNLREDKNWAYGAYSFASGARGQRPWIAFAPVQIDRTADAIAELRREIAAYASGEAPAGTAEIERVKAANVRGMPGSYETASSVLSAIGGIVRFERPDDYVTTLKTRTESLPEEAVHAAARRLTPDALTWVIVGDLDEIEAPVRELGLGEVSVLDADGRRIR</sequence>
<feature type="signal peptide" evidence="3">
    <location>
        <begin position="1"/>
        <end position="26"/>
    </location>
</feature>
<dbReference type="Pfam" id="PF05193">
    <property type="entry name" value="Peptidase_M16_C"/>
    <property type="match status" value="2"/>
</dbReference>
<evidence type="ECO:0000256" key="3">
    <source>
        <dbReference type="SAM" id="SignalP"/>
    </source>
</evidence>
<comment type="caution">
    <text evidence="6">The sequence shown here is derived from an EMBL/GenBank/DDBJ whole genome shotgun (WGS) entry which is preliminary data.</text>
</comment>
<reference evidence="7" key="1">
    <citation type="journal article" date="2019" name="Int. J. Syst. Evol. Microbiol.">
        <title>The Global Catalogue of Microorganisms (GCM) 10K type strain sequencing project: providing services to taxonomists for standard genome sequencing and annotation.</title>
        <authorList>
            <consortium name="The Broad Institute Genomics Platform"/>
            <consortium name="The Broad Institute Genome Sequencing Center for Infectious Disease"/>
            <person name="Wu L."/>
            <person name="Ma J."/>
        </authorList>
    </citation>
    <scope>NUCLEOTIDE SEQUENCE [LARGE SCALE GENOMIC DNA]</scope>
    <source>
        <strain evidence="7">CGMCC 1.13574</strain>
    </source>
</reference>
<dbReference type="InterPro" id="IPR011249">
    <property type="entry name" value="Metalloenz_LuxS/M16"/>
</dbReference>
<dbReference type="SUPFAM" id="SSF63411">
    <property type="entry name" value="LuxS/MPP-like metallohydrolase"/>
    <property type="match status" value="4"/>
</dbReference>
<dbReference type="EMBL" id="JBHSGG010000011">
    <property type="protein sequence ID" value="MFC4727427.1"/>
    <property type="molecule type" value="Genomic_DNA"/>
</dbReference>
<evidence type="ECO:0000313" key="6">
    <source>
        <dbReference type="EMBL" id="MFC4727427.1"/>
    </source>
</evidence>
<evidence type="ECO:0000256" key="1">
    <source>
        <dbReference type="ARBA" id="ARBA00007261"/>
    </source>
</evidence>
<dbReference type="RefSeq" id="WP_377003438.1">
    <property type="nucleotide sequence ID" value="NZ_JBHSGG010000011.1"/>
</dbReference>
<protein>
    <submittedName>
        <fullName evidence="6">M16 family metallopeptidase</fullName>
    </submittedName>
</protein>
<feature type="chain" id="PRO_5047067820" evidence="3">
    <location>
        <begin position="27"/>
        <end position="944"/>
    </location>
</feature>
<feature type="region of interest" description="Disordered" evidence="2">
    <location>
        <begin position="445"/>
        <end position="475"/>
    </location>
</feature>
<feature type="domain" description="Peptidase M16 C-terminal" evidence="5">
    <location>
        <begin position="671"/>
        <end position="851"/>
    </location>
</feature>
<keyword evidence="3" id="KW-0732">Signal</keyword>
<keyword evidence="7" id="KW-1185">Reference proteome</keyword>
<dbReference type="Proteomes" id="UP001595892">
    <property type="component" value="Unassembled WGS sequence"/>
</dbReference>
<proteinExistence type="inferred from homology"/>
<evidence type="ECO:0000313" key="7">
    <source>
        <dbReference type="Proteomes" id="UP001595892"/>
    </source>
</evidence>
<organism evidence="6 7">
    <name type="scientific">Coralloluteibacterium thermophilum</name>
    <dbReference type="NCBI Taxonomy" id="2707049"/>
    <lineage>
        <taxon>Bacteria</taxon>
        <taxon>Pseudomonadati</taxon>
        <taxon>Pseudomonadota</taxon>
        <taxon>Gammaproteobacteria</taxon>
        <taxon>Lysobacterales</taxon>
        <taxon>Lysobacteraceae</taxon>
        <taxon>Coralloluteibacterium</taxon>
    </lineage>
</organism>
<dbReference type="InterPro" id="IPR011765">
    <property type="entry name" value="Pept_M16_N"/>
</dbReference>
<evidence type="ECO:0000259" key="5">
    <source>
        <dbReference type="Pfam" id="PF05193"/>
    </source>
</evidence>
<evidence type="ECO:0000256" key="2">
    <source>
        <dbReference type="SAM" id="MobiDB-lite"/>
    </source>
</evidence>